<comment type="caution">
    <text evidence="2">The sequence shown here is derived from an EMBL/GenBank/DDBJ whole genome shotgun (WGS) entry which is preliminary data.</text>
</comment>
<keyword evidence="1" id="KW-0812">Transmembrane</keyword>
<organism evidence="2 3">
    <name type="scientific">Turnera subulata</name>
    <dbReference type="NCBI Taxonomy" id="218843"/>
    <lineage>
        <taxon>Eukaryota</taxon>
        <taxon>Viridiplantae</taxon>
        <taxon>Streptophyta</taxon>
        <taxon>Embryophyta</taxon>
        <taxon>Tracheophyta</taxon>
        <taxon>Spermatophyta</taxon>
        <taxon>Magnoliopsida</taxon>
        <taxon>eudicotyledons</taxon>
        <taxon>Gunneridae</taxon>
        <taxon>Pentapetalae</taxon>
        <taxon>rosids</taxon>
        <taxon>fabids</taxon>
        <taxon>Malpighiales</taxon>
        <taxon>Passifloraceae</taxon>
        <taxon>Turnera</taxon>
    </lineage>
</organism>
<protein>
    <submittedName>
        <fullName evidence="2">Uncharacterized protein</fullName>
    </submittedName>
</protein>
<gene>
    <name evidence="2" type="ORF">Tsubulata_018419</name>
</gene>
<reference evidence="2" key="2">
    <citation type="journal article" date="2023" name="Plants (Basel)">
        <title>Annotation of the Turnera subulata (Passifloraceae) Draft Genome Reveals the S-Locus Evolved after the Divergence of Turneroideae from Passifloroideae in a Stepwise Manner.</title>
        <authorList>
            <person name="Henning P.M."/>
            <person name="Roalson E.H."/>
            <person name="Mir W."/>
            <person name="McCubbin A.G."/>
            <person name="Shore J.S."/>
        </authorList>
    </citation>
    <scope>NUCLEOTIDE SEQUENCE</scope>
    <source>
        <strain evidence="2">F60SS</strain>
    </source>
</reference>
<dbReference type="EMBL" id="JAKUCV010001252">
    <property type="protein sequence ID" value="KAJ4847137.1"/>
    <property type="molecule type" value="Genomic_DNA"/>
</dbReference>
<feature type="non-terminal residue" evidence="2">
    <location>
        <position position="93"/>
    </location>
</feature>
<evidence type="ECO:0000256" key="1">
    <source>
        <dbReference type="SAM" id="Phobius"/>
    </source>
</evidence>
<keyword evidence="1" id="KW-1133">Transmembrane helix</keyword>
<feature type="transmembrane region" description="Helical" evidence="1">
    <location>
        <begin position="25"/>
        <end position="44"/>
    </location>
</feature>
<keyword evidence="3" id="KW-1185">Reference proteome</keyword>
<accession>A0A9Q0GC69</accession>
<evidence type="ECO:0000313" key="2">
    <source>
        <dbReference type="EMBL" id="KAJ4847137.1"/>
    </source>
</evidence>
<name>A0A9Q0GC69_9ROSI</name>
<dbReference type="AlphaFoldDB" id="A0A9Q0GC69"/>
<keyword evidence="1" id="KW-0472">Membrane</keyword>
<evidence type="ECO:0000313" key="3">
    <source>
        <dbReference type="Proteomes" id="UP001141552"/>
    </source>
</evidence>
<feature type="non-terminal residue" evidence="2">
    <location>
        <position position="1"/>
    </location>
</feature>
<dbReference type="Proteomes" id="UP001141552">
    <property type="component" value="Unassembled WGS sequence"/>
</dbReference>
<proteinExistence type="predicted"/>
<sequence length="93" mass="10678">DHQSHGNAFPIFCSKHQFCSGVLHVLHFLIGFLLLKNLMVYPVTERSKTSSQWMAHHSSKDAGLVNAIARQSPRCLTETFNTQTMERKEQMYN</sequence>
<reference evidence="2" key="1">
    <citation type="submission" date="2022-02" db="EMBL/GenBank/DDBJ databases">
        <authorList>
            <person name="Henning P.M."/>
            <person name="McCubbin A.G."/>
            <person name="Shore J.S."/>
        </authorList>
    </citation>
    <scope>NUCLEOTIDE SEQUENCE</scope>
    <source>
        <strain evidence="2">F60SS</strain>
        <tissue evidence="2">Leaves</tissue>
    </source>
</reference>